<protein>
    <submittedName>
        <fullName evidence="1">Uncharacterized protein</fullName>
    </submittedName>
</protein>
<accession>A0A2D3UXI8</accession>
<dbReference type="AlphaFoldDB" id="A0A2D3UXI8"/>
<name>A0A2D3UXI8_9PEZI</name>
<evidence type="ECO:0000313" key="2">
    <source>
        <dbReference type="Proteomes" id="UP000225277"/>
    </source>
</evidence>
<dbReference type="EMBL" id="FJUY01000011">
    <property type="protein sequence ID" value="CZT21561.1"/>
    <property type="molecule type" value="Genomic_DNA"/>
</dbReference>
<proteinExistence type="predicted"/>
<organism evidence="1 2">
    <name type="scientific">Ramularia collo-cygni</name>
    <dbReference type="NCBI Taxonomy" id="112498"/>
    <lineage>
        <taxon>Eukaryota</taxon>
        <taxon>Fungi</taxon>
        <taxon>Dikarya</taxon>
        <taxon>Ascomycota</taxon>
        <taxon>Pezizomycotina</taxon>
        <taxon>Dothideomycetes</taxon>
        <taxon>Dothideomycetidae</taxon>
        <taxon>Mycosphaerellales</taxon>
        <taxon>Mycosphaerellaceae</taxon>
        <taxon>Ramularia</taxon>
    </lineage>
</organism>
<dbReference type="Proteomes" id="UP000225277">
    <property type="component" value="Unassembled WGS sequence"/>
</dbReference>
<dbReference type="RefSeq" id="XP_023628450.1">
    <property type="nucleotide sequence ID" value="XM_023772682.1"/>
</dbReference>
<dbReference type="GeneID" id="35602541"/>
<evidence type="ECO:0000313" key="1">
    <source>
        <dbReference type="EMBL" id="CZT21561.1"/>
    </source>
</evidence>
<sequence length="61" mass="6433">MHPEAQCATAIHCMQMLNLQSTCAARCHTVVDSRSAATCSTNTAMAPNLTILVGLNVCPET</sequence>
<keyword evidence="2" id="KW-1185">Reference proteome</keyword>
<gene>
    <name evidence="1" type="ORF">RCC_07423</name>
</gene>
<reference evidence="1 2" key="1">
    <citation type="submission" date="2016-03" db="EMBL/GenBank/DDBJ databases">
        <authorList>
            <person name="Ploux O."/>
        </authorList>
    </citation>
    <scope>NUCLEOTIDE SEQUENCE [LARGE SCALE GENOMIC DNA]</scope>
    <source>
        <strain evidence="1 2">URUG2</strain>
    </source>
</reference>